<comment type="caution">
    <text evidence="3">The sequence shown here is derived from an EMBL/GenBank/DDBJ whole genome shotgun (WGS) entry which is preliminary data.</text>
</comment>
<organism evidence="3 4">
    <name type="scientific">Colocasia esculenta</name>
    <name type="common">Wild taro</name>
    <name type="synonym">Arum esculentum</name>
    <dbReference type="NCBI Taxonomy" id="4460"/>
    <lineage>
        <taxon>Eukaryota</taxon>
        <taxon>Viridiplantae</taxon>
        <taxon>Streptophyta</taxon>
        <taxon>Embryophyta</taxon>
        <taxon>Tracheophyta</taxon>
        <taxon>Spermatophyta</taxon>
        <taxon>Magnoliopsida</taxon>
        <taxon>Liliopsida</taxon>
        <taxon>Araceae</taxon>
        <taxon>Aroideae</taxon>
        <taxon>Colocasieae</taxon>
        <taxon>Colocasia</taxon>
    </lineage>
</organism>
<keyword evidence="4" id="KW-1185">Reference proteome</keyword>
<evidence type="ECO:0000256" key="2">
    <source>
        <dbReference type="SAM" id="SignalP"/>
    </source>
</evidence>
<comment type="similarity">
    <text evidence="1">Belongs to the HEBP family.</text>
</comment>
<feature type="signal peptide" evidence="2">
    <location>
        <begin position="1"/>
        <end position="25"/>
    </location>
</feature>
<dbReference type="PANTHER" id="PTHR11220">
    <property type="entry name" value="HEME-BINDING PROTEIN-RELATED"/>
    <property type="match status" value="1"/>
</dbReference>
<dbReference type="Gene3D" id="3.20.80.10">
    <property type="entry name" value="Regulatory factor, effector binding domain"/>
    <property type="match status" value="1"/>
</dbReference>
<dbReference type="SMR" id="A0A843XPH7"/>
<dbReference type="PANTHER" id="PTHR11220:SF1">
    <property type="entry name" value="HEME-BINDING PROTEIN 2"/>
    <property type="match status" value="1"/>
</dbReference>
<dbReference type="FunFam" id="3.20.80.10:FF:000002">
    <property type="entry name" value="Heme-binding protein 2"/>
    <property type="match status" value="1"/>
</dbReference>
<dbReference type="Proteomes" id="UP000652761">
    <property type="component" value="Unassembled WGS sequence"/>
</dbReference>
<dbReference type="Pfam" id="PF04832">
    <property type="entry name" value="SOUL"/>
    <property type="match status" value="1"/>
</dbReference>
<dbReference type="InterPro" id="IPR006917">
    <property type="entry name" value="SOUL_heme-bd"/>
</dbReference>
<name>A0A843XPH7_COLES</name>
<evidence type="ECO:0000313" key="4">
    <source>
        <dbReference type="Proteomes" id="UP000652761"/>
    </source>
</evidence>
<dbReference type="SUPFAM" id="SSF55136">
    <property type="entry name" value="Probable bacterial effector-binding domain"/>
    <property type="match status" value="1"/>
</dbReference>
<evidence type="ECO:0008006" key="5">
    <source>
        <dbReference type="Google" id="ProtNLM"/>
    </source>
</evidence>
<dbReference type="AlphaFoldDB" id="A0A843XPH7"/>
<sequence>MPQLTCCSLLFLLVCICVLVSPSRGVESPQFTVVHAESEFEVRLYRESSWMSAPSREFSFDRATKQGFHRLFQYIQGANLNSSRIPMTVPVITSIVPNAGPFHSSAYFVRLYLPDKFHAFPPVPLPELDLKVDKWASRCIAVRTLSGFARDGNVIKEAEALAVSLRRSPWAGSTYSEGNHAYSVAQYNSPFKFIGRVNEVWVDIDESKAPGCKPSSVQVY</sequence>
<dbReference type="OrthoDB" id="6424451at2759"/>
<evidence type="ECO:0000256" key="1">
    <source>
        <dbReference type="ARBA" id="ARBA00009817"/>
    </source>
</evidence>
<dbReference type="InterPro" id="IPR011256">
    <property type="entry name" value="Reg_factor_effector_dom_sf"/>
</dbReference>
<accession>A0A843XPH7</accession>
<protein>
    <recommendedName>
        <fullName evidence="5">SOUL heme-binding protein</fullName>
    </recommendedName>
</protein>
<dbReference type="EMBL" id="NMUH01010475">
    <property type="protein sequence ID" value="MQM21000.1"/>
    <property type="molecule type" value="Genomic_DNA"/>
</dbReference>
<proteinExistence type="inferred from homology"/>
<reference evidence="3" key="1">
    <citation type="submission" date="2017-07" db="EMBL/GenBank/DDBJ databases">
        <title>Taro Niue Genome Assembly and Annotation.</title>
        <authorList>
            <person name="Atibalentja N."/>
            <person name="Keating K."/>
            <person name="Fields C.J."/>
        </authorList>
    </citation>
    <scope>NUCLEOTIDE SEQUENCE</scope>
    <source>
        <strain evidence="3">Niue_2</strain>
        <tissue evidence="3">Leaf</tissue>
    </source>
</reference>
<feature type="chain" id="PRO_5032282983" description="SOUL heme-binding protein" evidence="2">
    <location>
        <begin position="26"/>
        <end position="220"/>
    </location>
</feature>
<evidence type="ECO:0000313" key="3">
    <source>
        <dbReference type="EMBL" id="MQM21000.1"/>
    </source>
</evidence>
<gene>
    <name evidence="3" type="ORF">Taro_054029</name>
</gene>
<keyword evidence="2" id="KW-0732">Signal</keyword>